<comment type="catalytic activity">
    <reaction evidence="6">
        <text>L-valine + 2-oxoglutarate = 3-methyl-2-oxobutanoate + L-glutamate</text>
        <dbReference type="Rhea" id="RHEA:24813"/>
        <dbReference type="ChEBI" id="CHEBI:11851"/>
        <dbReference type="ChEBI" id="CHEBI:16810"/>
        <dbReference type="ChEBI" id="CHEBI:29985"/>
        <dbReference type="ChEBI" id="CHEBI:57762"/>
        <dbReference type="EC" id="2.6.1.42"/>
    </reaction>
</comment>
<protein>
    <recommendedName>
        <fullName evidence="5">branched-chain-amino-acid transaminase</fullName>
        <ecNumber evidence="5">2.6.1.42</ecNumber>
    </recommendedName>
</protein>
<dbReference type="InterPro" id="IPR036038">
    <property type="entry name" value="Aminotransferase-like"/>
</dbReference>
<comment type="similarity">
    <text evidence="4">Belongs to the class-IV pyridoxal-phosphate-dependent aminotransferase family.</text>
</comment>
<dbReference type="GO" id="GO:0046394">
    <property type="term" value="P:carboxylic acid biosynthetic process"/>
    <property type="evidence" value="ECO:0007669"/>
    <property type="project" value="UniProtKB-ARBA"/>
</dbReference>
<dbReference type="GO" id="GO:0004084">
    <property type="term" value="F:branched-chain-amino-acid transaminase activity"/>
    <property type="evidence" value="ECO:0007669"/>
    <property type="project" value="UniProtKB-EC"/>
</dbReference>
<gene>
    <name evidence="9" type="ORF">C7T94_15490</name>
</gene>
<dbReference type="Gene3D" id="3.30.470.10">
    <property type="match status" value="1"/>
</dbReference>
<accession>A0A2T3HIE3</accession>
<reference evidence="9 10" key="1">
    <citation type="submission" date="2018-03" db="EMBL/GenBank/DDBJ databases">
        <authorList>
            <person name="Keele B.F."/>
        </authorList>
    </citation>
    <scope>NUCLEOTIDE SEQUENCE [LARGE SCALE GENOMIC DNA]</scope>
    <source>
        <strain evidence="9 10">YL28-9</strain>
    </source>
</reference>
<comment type="pathway">
    <text evidence="3">Amino-acid biosynthesis; L-leucine biosynthesis; L-leucine from 3-methyl-2-oxobutanoate: step 4/4.</text>
</comment>
<dbReference type="Proteomes" id="UP000240912">
    <property type="component" value="Unassembled WGS sequence"/>
</dbReference>
<sequence length="280" mass="31691">MVREYILFQDEFHPAGAAVLNAENRAFRYGDGLFETMRMMKGVLAFPDEHADRLQAGMKALKMEGGTLLDGYFLKQKAAELTKKNRHTNARLRLSVFRDGDGLYTPATNRCGYLLQSWAVPHAQYEFNRKGLIVDVYDELTKPAGPLANFKTANALLYVMAGIYRKTHQLDDAFILNQDGFLCESLSANVFVVYNKQLYTPALSEGCIAGVMRREVMRLAKVHDIPLVEAQINPEILNEAEEVFVTNAASGISWVMGYGRKRYFNEMSRFLSQKLNEPLL</sequence>
<dbReference type="Pfam" id="PF01063">
    <property type="entry name" value="Aminotran_4"/>
    <property type="match status" value="1"/>
</dbReference>
<name>A0A2T3HIE3_9SPHI</name>
<dbReference type="InterPro" id="IPR043131">
    <property type="entry name" value="BCAT-like_N"/>
</dbReference>
<dbReference type="InterPro" id="IPR001544">
    <property type="entry name" value="Aminotrans_IV"/>
</dbReference>
<dbReference type="SUPFAM" id="SSF56752">
    <property type="entry name" value="D-aminoacid aminotransferase-like PLP-dependent enzymes"/>
    <property type="match status" value="1"/>
</dbReference>
<evidence type="ECO:0000256" key="5">
    <source>
        <dbReference type="ARBA" id="ARBA00013053"/>
    </source>
</evidence>
<dbReference type="RefSeq" id="WP_107216321.1">
    <property type="nucleotide sequence ID" value="NZ_KZ686270.1"/>
</dbReference>
<keyword evidence="9" id="KW-0456">Lyase</keyword>
<dbReference type="CDD" id="cd00449">
    <property type="entry name" value="PLPDE_IV"/>
    <property type="match status" value="1"/>
</dbReference>
<proteinExistence type="inferred from homology"/>
<dbReference type="PANTHER" id="PTHR42743:SF11">
    <property type="entry name" value="AMINODEOXYCHORISMATE LYASE"/>
    <property type="match status" value="1"/>
</dbReference>
<dbReference type="OrthoDB" id="9805628at2"/>
<dbReference type="AlphaFoldDB" id="A0A2T3HIE3"/>
<evidence type="ECO:0000313" key="9">
    <source>
        <dbReference type="EMBL" id="PST82202.1"/>
    </source>
</evidence>
<comment type="caution">
    <text evidence="9">The sequence shown here is derived from an EMBL/GenBank/DDBJ whole genome shotgun (WGS) entry which is preliminary data.</text>
</comment>
<dbReference type="EC" id="2.6.1.42" evidence="5"/>
<comment type="catalytic activity">
    <reaction evidence="7">
        <text>L-isoleucine + 2-oxoglutarate = (S)-3-methyl-2-oxopentanoate + L-glutamate</text>
        <dbReference type="Rhea" id="RHEA:24801"/>
        <dbReference type="ChEBI" id="CHEBI:16810"/>
        <dbReference type="ChEBI" id="CHEBI:29985"/>
        <dbReference type="ChEBI" id="CHEBI:35146"/>
        <dbReference type="ChEBI" id="CHEBI:58045"/>
        <dbReference type="EC" id="2.6.1.42"/>
    </reaction>
</comment>
<dbReference type="GO" id="GO:0016829">
    <property type="term" value="F:lyase activity"/>
    <property type="evidence" value="ECO:0007669"/>
    <property type="project" value="UniProtKB-KW"/>
</dbReference>
<evidence type="ECO:0000256" key="3">
    <source>
        <dbReference type="ARBA" id="ARBA00005072"/>
    </source>
</evidence>
<dbReference type="InterPro" id="IPR043132">
    <property type="entry name" value="BCAT-like_C"/>
</dbReference>
<evidence type="ECO:0000256" key="6">
    <source>
        <dbReference type="ARBA" id="ARBA00048212"/>
    </source>
</evidence>
<evidence type="ECO:0000256" key="4">
    <source>
        <dbReference type="ARBA" id="ARBA00009320"/>
    </source>
</evidence>
<dbReference type="PANTHER" id="PTHR42743">
    <property type="entry name" value="AMINO-ACID AMINOTRANSFERASE"/>
    <property type="match status" value="1"/>
</dbReference>
<dbReference type="InterPro" id="IPR050571">
    <property type="entry name" value="Class-IV_PLP-Dep_Aminotrnsfr"/>
</dbReference>
<evidence type="ECO:0000256" key="2">
    <source>
        <dbReference type="ARBA" id="ARBA00004931"/>
    </source>
</evidence>
<organism evidence="9 10">
    <name type="scientific">Pedobacter yulinensis</name>
    <dbReference type="NCBI Taxonomy" id="2126353"/>
    <lineage>
        <taxon>Bacteria</taxon>
        <taxon>Pseudomonadati</taxon>
        <taxon>Bacteroidota</taxon>
        <taxon>Sphingobacteriia</taxon>
        <taxon>Sphingobacteriales</taxon>
        <taxon>Sphingobacteriaceae</taxon>
        <taxon>Pedobacter</taxon>
    </lineage>
</organism>
<comment type="pathway">
    <text evidence="1">Amino-acid biosynthesis; L-isoleucine biosynthesis; L-isoleucine from 2-oxobutanoate: step 4/4.</text>
</comment>
<dbReference type="EMBL" id="PYLS01000006">
    <property type="protein sequence ID" value="PST82202.1"/>
    <property type="molecule type" value="Genomic_DNA"/>
</dbReference>
<evidence type="ECO:0000256" key="7">
    <source>
        <dbReference type="ARBA" id="ARBA00048798"/>
    </source>
</evidence>
<dbReference type="Gene3D" id="3.20.10.10">
    <property type="entry name" value="D-amino Acid Aminotransferase, subunit A, domain 2"/>
    <property type="match status" value="1"/>
</dbReference>
<evidence type="ECO:0000313" key="10">
    <source>
        <dbReference type="Proteomes" id="UP000240912"/>
    </source>
</evidence>
<evidence type="ECO:0000256" key="1">
    <source>
        <dbReference type="ARBA" id="ARBA00004824"/>
    </source>
</evidence>
<keyword evidence="10" id="KW-1185">Reference proteome</keyword>
<comment type="pathway">
    <text evidence="2">Amino-acid biosynthesis; L-valine biosynthesis; L-valine from pyruvate: step 4/4.</text>
</comment>
<evidence type="ECO:0000256" key="8">
    <source>
        <dbReference type="ARBA" id="ARBA00049229"/>
    </source>
</evidence>
<comment type="catalytic activity">
    <reaction evidence="8">
        <text>L-leucine + 2-oxoglutarate = 4-methyl-2-oxopentanoate + L-glutamate</text>
        <dbReference type="Rhea" id="RHEA:18321"/>
        <dbReference type="ChEBI" id="CHEBI:16810"/>
        <dbReference type="ChEBI" id="CHEBI:17865"/>
        <dbReference type="ChEBI" id="CHEBI:29985"/>
        <dbReference type="ChEBI" id="CHEBI:57427"/>
        <dbReference type="EC" id="2.6.1.42"/>
    </reaction>
</comment>